<keyword evidence="1" id="KW-0175">Coiled coil</keyword>
<feature type="region of interest" description="Disordered" evidence="2">
    <location>
        <begin position="125"/>
        <end position="187"/>
    </location>
</feature>
<dbReference type="EMBL" id="CP106878">
    <property type="protein sequence ID" value="WAA10048.1"/>
    <property type="molecule type" value="Genomic_DNA"/>
</dbReference>
<dbReference type="GO" id="GO:0030001">
    <property type="term" value="P:metal ion transport"/>
    <property type="evidence" value="ECO:0007669"/>
    <property type="project" value="InterPro"/>
</dbReference>
<dbReference type="SUPFAM" id="SSF53807">
    <property type="entry name" value="Helical backbone' metal receptor"/>
    <property type="match status" value="1"/>
</dbReference>
<evidence type="ECO:0000313" key="5">
    <source>
        <dbReference type="Proteomes" id="UP001164718"/>
    </source>
</evidence>
<dbReference type="Pfam" id="PF01297">
    <property type="entry name" value="ZnuA"/>
    <property type="match status" value="1"/>
</dbReference>
<feature type="signal peptide" evidence="3">
    <location>
        <begin position="1"/>
        <end position="21"/>
    </location>
</feature>
<dbReference type="PANTHER" id="PTHR42953:SF8">
    <property type="entry name" value="ZINT DOMAIN-CONTAINING PROTEIN"/>
    <property type="match status" value="1"/>
</dbReference>
<feature type="coiled-coil region" evidence="1">
    <location>
        <begin position="218"/>
        <end position="245"/>
    </location>
</feature>
<evidence type="ECO:0000256" key="1">
    <source>
        <dbReference type="SAM" id="Coils"/>
    </source>
</evidence>
<dbReference type="PANTHER" id="PTHR42953">
    <property type="entry name" value="HIGH-AFFINITY ZINC UPTAKE SYSTEM PROTEIN ZNUA-RELATED"/>
    <property type="match status" value="1"/>
</dbReference>
<name>A0A9E8LUR6_9BACI</name>
<dbReference type="KEGG" id="faf:OE104_01485"/>
<keyword evidence="3" id="KW-0732">Signal</keyword>
<evidence type="ECO:0000256" key="2">
    <source>
        <dbReference type="SAM" id="MobiDB-lite"/>
    </source>
</evidence>
<dbReference type="RefSeq" id="WP_275417830.1">
    <property type="nucleotide sequence ID" value="NZ_CP106878.1"/>
</dbReference>
<dbReference type="AlphaFoldDB" id="A0A9E8LUR6"/>
<evidence type="ECO:0000256" key="3">
    <source>
        <dbReference type="SAM" id="SignalP"/>
    </source>
</evidence>
<proteinExistence type="predicted"/>
<sequence length="361" mass="41207">MKKRIFFLFSFILLIAPILNGCGETTSQNNVDEDGEEFVIYTTVYPLQFFAEQIGGQYVQVETIYPPGVDEHTYEPSQKDMINMAEGDMFLYIGYSLEGFAETAKPILEDEGVRTVAVGEMIQLDVDDVHDEENEEATTDDHDHEGETDEATTDDHDHEGETDEATTDDHDHEGEDTHSDEDGHNHTIDPHIWVDPIYSKEMAKVILDELIDAIPDKEEIFTENYEQLANKLDQLHEQFTEVTDQAQIKEFIVSHAAYGYWEKRYGLTQLSIAGISSAEEPSQKQLQEIIDLVQDYELQYILVEQNISNNLVEVVQREAGVEALSIHNLSVLTENDIEEDRDYFSIMESNIETLKKALKVE</sequence>
<dbReference type="InterPro" id="IPR050492">
    <property type="entry name" value="Bact_metal-bind_prot9"/>
</dbReference>
<dbReference type="InterPro" id="IPR006127">
    <property type="entry name" value="ZnuA-like"/>
</dbReference>
<keyword evidence="5" id="KW-1185">Reference proteome</keyword>
<dbReference type="Gene3D" id="3.40.50.1980">
    <property type="entry name" value="Nitrogenase molybdenum iron protein domain"/>
    <property type="match status" value="3"/>
</dbReference>
<feature type="compositionally biased region" description="Acidic residues" evidence="2">
    <location>
        <begin position="125"/>
        <end position="138"/>
    </location>
</feature>
<evidence type="ECO:0000313" key="4">
    <source>
        <dbReference type="EMBL" id="WAA10048.1"/>
    </source>
</evidence>
<gene>
    <name evidence="4" type="ORF">OE104_01485</name>
</gene>
<dbReference type="Proteomes" id="UP001164718">
    <property type="component" value="Chromosome"/>
</dbReference>
<accession>A0A9E8LUR6</accession>
<feature type="chain" id="PRO_5039437610" evidence="3">
    <location>
        <begin position="22"/>
        <end position="361"/>
    </location>
</feature>
<feature type="compositionally biased region" description="Basic and acidic residues" evidence="2">
    <location>
        <begin position="167"/>
        <end position="187"/>
    </location>
</feature>
<reference evidence="4" key="1">
    <citation type="submission" date="2022-09" db="EMBL/GenBank/DDBJ databases">
        <title>Complete Genomes of Fervidibacillus albus and Fervidibacillus halotolerans isolated from tidal flat sediments.</title>
        <authorList>
            <person name="Kwon K.K."/>
            <person name="Yang S.-H."/>
            <person name="Park M.J."/>
            <person name="Oh H.-M."/>
        </authorList>
    </citation>
    <scope>NUCLEOTIDE SEQUENCE</scope>
    <source>
        <strain evidence="4">MEBiC13591</strain>
    </source>
</reference>
<dbReference type="GO" id="GO:0046872">
    <property type="term" value="F:metal ion binding"/>
    <property type="evidence" value="ECO:0007669"/>
    <property type="project" value="InterPro"/>
</dbReference>
<protein>
    <submittedName>
        <fullName evidence="4">Zinc ABC transporter substrate-binding protein</fullName>
    </submittedName>
</protein>
<organism evidence="4 5">
    <name type="scientific">Fervidibacillus albus</name>
    <dbReference type="NCBI Taxonomy" id="2980026"/>
    <lineage>
        <taxon>Bacteria</taxon>
        <taxon>Bacillati</taxon>
        <taxon>Bacillota</taxon>
        <taxon>Bacilli</taxon>
        <taxon>Bacillales</taxon>
        <taxon>Bacillaceae</taxon>
        <taxon>Fervidibacillus</taxon>
    </lineage>
</organism>